<evidence type="ECO:0000313" key="4">
    <source>
        <dbReference type="EMBL" id="GAA2093191.1"/>
    </source>
</evidence>
<comment type="caution">
    <text evidence="4">The sequence shown here is derived from an EMBL/GenBank/DDBJ whole genome shotgun (WGS) entry which is preliminary data.</text>
</comment>
<accession>A0ABN2WKY1</accession>
<dbReference type="PANTHER" id="PTHR48081:SF8">
    <property type="entry name" value="ALPHA_BETA HYDROLASE FOLD-3 DOMAIN-CONTAINING PROTEIN-RELATED"/>
    <property type="match status" value="1"/>
</dbReference>
<dbReference type="SUPFAM" id="SSF53474">
    <property type="entry name" value="alpha/beta-Hydrolases"/>
    <property type="match status" value="1"/>
</dbReference>
<dbReference type="PANTHER" id="PTHR48081">
    <property type="entry name" value="AB HYDROLASE SUPERFAMILY PROTEIN C4A8.06C"/>
    <property type="match status" value="1"/>
</dbReference>
<dbReference type="Gene3D" id="3.40.50.1820">
    <property type="entry name" value="alpha/beta hydrolase"/>
    <property type="match status" value="1"/>
</dbReference>
<evidence type="ECO:0000256" key="2">
    <source>
        <dbReference type="SAM" id="MobiDB-lite"/>
    </source>
</evidence>
<sequence>MPLDPQVEALRAARTAAAAPPLYTMSLDEARAADRADALASGGDPEPVGEVTDTAMPGPGGPLPLRIFRPDVPDVPEAPDDPDAPGPLPVLAYFFGGGWTLGSLDTCDAICRRLANAVPCVAVAVGYRLAPEHKFPAAVEDCFAAVRWAAAHASGYGGDPGRLAVGGDSAGGNLAAVTSLLARERSGPPLAAQLLVYPNTDHHADTPSQRENTDDAFFNARSVDWYWRHYLRGPEDGASPYVSPLRARDLGGLPPALVITAEYDPLRDEGEAYARRLREAGTPAALSRYDGMIHGFFAMPGVLDAAGAALDEAAEFLRVRLAPGAGGAR</sequence>
<proteinExistence type="predicted"/>
<dbReference type="InterPro" id="IPR050300">
    <property type="entry name" value="GDXG_lipolytic_enzyme"/>
</dbReference>
<protein>
    <submittedName>
        <fullName evidence="4">Alpha/beta hydrolase</fullName>
    </submittedName>
</protein>
<dbReference type="Proteomes" id="UP001500016">
    <property type="component" value="Unassembled WGS sequence"/>
</dbReference>
<organism evidence="4 5">
    <name type="scientific">Streptomyces albiaxialis</name>
    <dbReference type="NCBI Taxonomy" id="329523"/>
    <lineage>
        <taxon>Bacteria</taxon>
        <taxon>Bacillati</taxon>
        <taxon>Actinomycetota</taxon>
        <taxon>Actinomycetes</taxon>
        <taxon>Kitasatosporales</taxon>
        <taxon>Streptomycetaceae</taxon>
        <taxon>Streptomyces</taxon>
    </lineage>
</organism>
<dbReference type="InterPro" id="IPR029058">
    <property type="entry name" value="AB_hydrolase_fold"/>
</dbReference>
<evidence type="ECO:0000256" key="1">
    <source>
        <dbReference type="ARBA" id="ARBA00022801"/>
    </source>
</evidence>
<dbReference type="EMBL" id="BAAAPE010000015">
    <property type="protein sequence ID" value="GAA2093191.1"/>
    <property type="molecule type" value="Genomic_DNA"/>
</dbReference>
<evidence type="ECO:0000259" key="3">
    <source>
        <dbReference type="Pfam" id="PF07859"/>
    </source>
</evidence>
<feature type="domain" description="Alpha/beta hydrolase fold-3" evidence="3">
    <location>
        <begin position="92"/>
        <end position="297"/>
    </location>
</feature>
<keyword evidence="1 4" id="KW-0378">Hydrolase</keyword>
<evidence type="ECO:0000313" key="5">
    <source>
        <dbReference type="Proteomes" id="UP001500016"/>
    </source>
</evidence>
<name>A0ABN2WKY1_9ACTN</name>
<dbReference type="Pfam" id="PF07859">
    <property type="entry name" value="Abhydrolase_3"/>
    <property type="match status" value="1"/>
</dbReference>
<keyword evidence="5" id="KW-1185">Reference proteome</keyword>
<reference evidence="4 5" key="1">
    <citation type="journal article" date="2019" name="Int. J. Syst. Evol. Microbiol.">
        <title>The Global Catalogue of Microorganisms (GCM) 10K type strain sequencing project: providing services to taxonomists for standard genome sequencing and annotation.</title>
        <authorList>
            <consortium name="The Broad Institute Genomics Platform"/>
            <consortium name="The Broad Institute Genome Sequencing Center for Infectious Disease"/>
            <person name="Wu L."/>
            <person name="Ma J."/>
        </authorList>
    </citation>
    <scope>NUCLEOTIDE SEQUENCE [LARGE SCALE GENOMIC DNA]</scope>
    <source>
        <strain evidence="4 5">JCM 15478</strain>
    </source>
</reference>
<gene>
    <name evidence="4" type="ORF">GCM10009801_60170</name>
</gene>
<feature type="region of interest" description="Disordered" evidence="2">
    <location>
        <begin position="34"/>
        <end position="60"/>
    </location>
</feature>
<dbReference type="RefSeq" id="WP_344532553.1">
    <property type="nucleotide sequence ID" value="NZ_BAAAPE010000015.1"/>
</dbReference>
<dbReference type="GO" id="GO:0016787">
    <property type="term" value="F:hydrolase activity"/>
    <property type="evidence" value="ECO:0007669"/>
    <property type="project" value="UniProtKB-KW"/>
</dbReference>
<dbReference type="InterPro" id="IPR013094">
    <property type="entry name" value="AB_hydrolase_3"/>
</dbReference>